<dbReference type="Pfam" id="PF16078">
    <property type="entry name" value="2-oxogl_dehyd_N"/>
    <property type="match status" value="1"/>
</dbReference>
<comment type="subunit">
    <text evidence="4">Homodimer. Part of the 2-oxoglutarate dehydrogenase (OGDH) complex composed of E1 (2-oxoglutarate dehydrogenase), E2 (dihydrolipoamide succinyltransferase) and E3 (dihydrolipoamide dehydrogenase); the complex contains multiple copies of the three enzymatic components (E1, E2 and E3).</text>
</comment>
<dbReference type="CDD" id="cd02016">
    <property type="entry name" value="TPP_E1_OGDC_like"/>
    <property type="match status" value="1"/>
</dbReference>
<dbReference type="InterPro" id="IPR042179">
    <property type="entry name" value="KGD_C_sf"/>
</dbReference>
<dbReference type="Pfam" id="PF00676">
    <property type="entry name" value="E1_dh"/>
    <property type="match status" value="1"/>
</dbReference>
<dbReference type="FunFam" id="3.40.50.12470:FF:000003">
    <property type="entry name" value="2-oxoglutarate dehydrogenase E1 component"/>
    <property type="match status" value="1"/>
</dbReference>
<dbReference type="Proteomes" id="UP000183982">
    <property type="component" value="Unassembled WGS sequence"/>
</dbReference>
<dbReference type="InterPro" id="IPR005475">
    <property type="entry name" value="Transketolase-like_Pyr-bd"/>
</dbReference>
<evidence type="ECO:0000256" key="11">
    <source>
        <dbReference type="SAM" id="MobiDB-lite"/>
    </source>
</evidence>
<evidence type="ECO:0000313" key="14">
    <source>
        <dbReference type="Proteomes" id="UP000183982"/>
    </source>
</evidence>
<evidence type="ECO:0000256" key="9">
    <source>
        <dbReference type="ARBA" id="ARBA00023152"/>
    </source>
</evidence>
<dbReference type="Gene3D" id="3.40.50.970">
    <property type="match status" value="1"/>
</dbReference>
<evidence type="ECO:0000256" key="8">
    <source>
        <dbReference type="ARBA" id="ARBA00023052"/>
    </source>
</evidence>
<keyword evidence="9" id="KW-0324">Glycolysis</keyword>
<reference evidence="14" key="1">
    <citation type="submission" date="2016-11" db="EMBL/GenBank/DDBJ databases">
        <authorList>
            <person name="Varghese N."/>
            <person name="Submissions S."/>
        </authorList>
    </citation>
    <scope>NUCLEOTIDE SEQUENCE [LARGE SCALE GENOMIC DNA]</scope>
    <source>
        <strain evidence="14">DSM 100564</strain>
    </source>
</reference>
<comment type="similarity">
    <text evidence="3">Belongs to the alpha-ketoglutarate dehydrogenase family.</text>
</comment>
<evidence type="ECO:0000256" key="6">
    <source>
        <dbReference type="ARBA" id="ARBA00013321"/>
    </source>
</evidence>
<evidence type="ECO:0000256" key="10">
    <source>
        <dbReference type="ARBA" id="ARBA00030680"/>
    </source>
</evidence>
<dbReference type="GO" id="GO:0005829">
    <property type="term" value="C:cytosol"/>
    <property type="evidence" value="ECO:0007669"/>
    <property type="project" value="TreeGrafter"/>
</dbReference>
<dbReference type="EMBL" id="FQZQ01000004">
    <property type="protein sequence ID" value="SHI97743.1"/>
    <property type="molecule type" value="Genomic_DNA"/>
</dbReference>
<dbReference type="InterPro" id="IPR029061">
    <property type="entry name" value="THDP-binding"/>
</dbReference>
<sequence length="986" mass="110142">MTDQSPNDQFHASSFMQGHNAEYLEQMYARFANDPNAVDEAWQDFFRQLGDAELDVKAEASGPSWARGDWPPQPSDDLTGALTGEWAEPAEIKGAGDKIKAKAAAKGVEVSDDQIKRAVLDSIRALMIIRAYRIRGHLVADLDPLGMRSTAISPELDPKSYGFSDADMDRPIFIDKVLGLDIASMRQIIDIVKRTYCGTFALQYMHISNPAEAGWLKERIEGLGKEIQFTREGRKAILNKMVEAEGFEKFLHVKYMGTKRFGLDGGESLIPAMEQIIKRGGSLGLKEIVIGMPHRGRLSVLANVMQKPYRAIFNEFQGGSFKPEDVDGSGDVKYHLGASSDRAFDNNNVHLSLTANPSHLEAVNPVVLGKVRAKQDQLNDHDRTQVMPILLHGDAAFAGQGVVAECFALSGLRGHKAGGTMHIVVNNQIGFTTAPHFSRSSPYPTDNALVVEAPIFHVNGDDPEAVVHAAKVATEFRQKFHKDVVLDIFCYRRFGHNEGDEPMFTNPVMYKKIKSHKTTLSLYTERLVKDGLIPEGEIEDMKAAFQAKLNDEFEVGKDYKPNKADWLDGRWSSMNREDGVYQRGQTSIKEETFKEVGRSLASVPEGYPIHKTIGRLLDSKAKMFETGKGIDWATAEALAYGSLLTEGFPVRLAGQDATRGTFSQRHSGIVNQDTEERYYPLNNIRSGQAHYDVIDSALSEYAVLGFEYGYSLAEPDTLTLWEAQFGDFANGAQIMFDQFISSGEAKWLRMSGLVVLLPHGFEGQGPEHSSARLERFLQMCGGDNWIVANCTTPANYFHILRRQIHRSFRKPLILMTPKSLLRHKLCISEAEEFVTGSSFHRVLWDDAQKGNSDTKLKTDDKIKRVVLCSGKVYYDLLEERDNRGIDDVYLMRIEQFYPFPAHSLIKELERFKGAEMVWCQEEPKNQGAWSFIEPNIEWALTRIKAKHTRPVYAGRPASASPATGLASQHKAQQEALVNAALSMEGN</sequence>
<evidence type="ECO:0000256" key="3">
    <source>
        <dbReference type="ARBA" id="ARBA00006936"/>
    </source>
</evidence>
<dbReference type="InterPro" id="IPR032106">
    <property type="entry name" value="2-oxogl_dehyd_N"/>
</dbReference>
<feature type="domain" description="Transketolase-like pyrimidine-binding" evidence="12">
    <location>
        <begin position="630"/>
        <end position="823"/>
    </location>
</feature>
<dbReference type="GO" id="GO:0006096">
    <property type="term" value="P:glycolytic process"/>
    <property type="evidence" value="ECO:0007669"/>
    <property type="project" value="UniProtKB-KW"/>
</dbReference>
<evidence type="ECO:0000256" key="1">
    <source>
        <dbReference type="ARBA" id="ARBA00001964"/>
    </source>
</evidence>
<dbReference type="NCBIfam" id="NF006914">
    <property type="entry name" value="PRK09404.1"/>
    <property type="match status" value="1"/>
</dbReference>
<dbReference type="PANTHER" id="PTHR23152:SF4">
    <property type="entry name" value="2-OXOADIPATE DEHYDROGENASE COMPLEX COMPONENT E1"/>
    <property type="match status" value="1"/>
</dbReference>
<dbReference type="PANTHER" id="PTHR23152">
    <property type="entry name" value="2-OXOGLUTARATE DEHYDROGENASE"/>
    <property type="match status" value="1"/>
</dbReference>
<dbReference type="InterPro" id="IPR031717">
    <property type="entry name" value="ODO-1/KGD_C"/>
</dbReference>
<comment type="function">
    <text evidence="2">E1 component of the 2-oxoglutarate dehydrogenase (OGDH) complex which catalyzes the decarboxylation of 2-oxoglutarate, the first step in the conversion of 2-oxoglutarate to succinyl-CoA and CO(2).</text>
</comment>
<dbReference type="GO" id="GO:0045252">
    <property type="term" value="C:oxoglutarate dehydrogenase complex"/>
    <property type="evidence" value="ECO:0007669"/>
    <property type="project" value="TreeGrafter"/>
</dbReference>
<dbReference type="EC" id="1.2.4.2" evidence="5"/>
<dbReference type="SMART" id="SM00861">
    <property type="entry name" value="Transket_pyr"/>
    <property type="match status" value="1"/>
</dbReference>
<dbReference type="Gene3D" id="3.40.50.12470">
    <property type="match status" value="1"/>
</dbReference>
<dbReference type="Gene3D" id="3.40.50.11610">
    <property type="entry name" value="Multifunctional 2-oxoglutarate metabolism enzyme, C-terminal domain"/>
    <property type="match status" value="1"/>
</dbReference>
<dbReference type="GO" id="GO:0006099">
    <property type="term" value="P:tricarboxylic acid cycle"/>
    <property type="evidence" value="ECO:0007669"/>
    <property type="project" value="TreeGrafter"/>
</dbReference>
<dbReference type="Gene3D" id="1.10.287.1150">
    <property type="entry name" value="TPP helical domain"/>
    <property type="match status" value="1"/>
</dbReference>
<proteinExistence type="inferred from homology"/>
<dbReference type="STRING" id="1470563.SAMN05444000_10489"/>
<evidence type="ECO:0000256" key="4">
    <source>
        <dbReference type="ARBA" id="ARBA00011301"/>
    </source>
</evidence>
<dbReference type="AlphaFoldDB" id="A0A1M6FJC2"/>
<feature type="region of interest" description="Disordered" evidence="11">
    <location>
        <begin position="57"/>
        <end position="81"/>
    </location>
</feature>
<dbReference type="RefSeq" id="WP_073250063.1">
    <property type="nucleotide sequence ID" value="NZ_FQZQ01000004.1"/>
</dbReference>
<protein>
    <recommendedName>
        <fullName evidence="6">2-oxoglutarate dehydrogenase E1 component</fullName>
        <ecNumber evidence="5">1.2.4.2</ecNumber>
    </recommendedName>
    <alternativeName>
        <fullName evidence="10">Alpha-ketoglutarate dehydrogenase</fullName>
    </alternativeName>
</protein>
<dbReference type="OrthoDB" id="9759785at2"/>
<gene>
    <name evidence="13" type="ORF">SAMN05444000_10489</name>
</gene>
<name>A0A1M6FJC2_9RHOB</name>
<evidence type="ECO:0000313" key="13">
    <source>
        <dbReference type="EMBL" id="SHI97743.1"/>
    </source>
</evidence>
<dbReference type="PIRSF" id="PIRSF000157">
    <property type="entry name" value="Oxoglu_dh_E1"/>
    <property type="match status" value="1"/>
</dbReference>
<dbReference type="GO" id="GO:0004591">
    <property type="term" value="F:oxoglutarate dehydrogenase (succinyl-transferring) activity"/>
    <property type="evidence" value="ECO:0007669"/>
    <property type="project" value="UniProtKB-EC"/>
</dbReference>
<dbReference type="Pfam" id="PF02779">
    <property type="entry name" value="Transket_pyr"/>
    <property type="match status" value="1"/>
</dbReference>
<dbReference type="InterPro" id="IPR011603">
    <property type="entry name" value="2oxoglutarate_DH_E1"/>
</dbReference>
<dbReference type="SUPFAM" id="SSF52518">
    <property type="entry name" value="Thiamin diphosphate-binding fold (THDP-binding)"/>
    <property type="match status" value="2"/>
</dbReference>
<comment type="cofactor">
    <cofactor evidence="1">
        <name>thiamine diphosphate</name>
        <dbReference type="ChEBI" id="CHEBI:58937"/>
    </cofactor>
</comment>
<dbReference type="GO" id="GO:0030976">
    <property type="term" value="F:thiamine pyrophosphate binding"/>
    <property type="evidence" value="ECO:0007669"/>
    <property type="project" value="InterPro"/>
</dbReference>
<evidence type="ECO:0000256" key="2">
    <source>
        <dbReference type="ARBA" id="ARBA00003906"/>
    </source>
</evidence>
<dbReference type="InterPro" id="IPR001017">
    <property type="entry name" value="DH_E1"/>
</dbReference>
<evidence type="ECO:0000256" key="7">
    <source>
        <dbReference type="ARBA" id="ARBA00023002"/>
    </source>
</evidence>
<keyword evidence="14" id="KW-1185">Reference proteome</keyword>
<accession>A0A1M6FJC2</accession>
<evidence type="ECO:0000256" key="5">
    <source>
        <dbReference type="ARBA" id="ARBA00012280"/>
    </source>
</evidence>
<organism evidence="13 14">
    <name type="scientific">Shimia gijangensis</name>
    <dbReference type="NCBI Taxonomy" id="1470563"/>
    <lineage>
        <taxon>Bacteria</taxon>
        <taxon>Pseudomonadati</taxon>
        <taxon>Pseudomonadota</taxon>
        <taxon>Alphaproteobacteria</taxon>
        <taxon>Rhodobacterales</taxon>
        <taxon>Roseobacteraceae</taxon>
    </lineage>
</organism>
<dbReference type="Pfam" id="PF16870">
    <property type="entry name" value="OxoGdeHyase_C"/>
    <property type="match status" value="1"/>
</dbReference>
<keyword evidence="7" id="KW-0560">Oxidoreductase</keyword>
<dbReference type="NCBIfam" id="TIGR00239">
    <property type="entry name" value="2oxo_dh_E1"/>
    <property type="match status" value="1"/>
</dbReference>
<keyword evidence="8" id="KW-0786">Thiamine pyrophosphate</keyword>
<evidence type="ECO:0000259" key="12">
    <source>
        <dbReference type="SMART" id="SM00861"/>
    </source>
</evidence>
<dbReference type="NCBIfam" id="NF008907">
    <property type="entry name" value="PRK12270.1"/>
    <property type="match status" value="1"/>
</dbReference>